<comment type="caution">
    <text evidence="8">The sequence shown here is derived from an EMBL/GenBank/DDBJ whole genome shotgun (WGS) entry which is preliminary data.</text>
</comment>
<evidence type="ECO:0000313" key="8">
    <source>
        <dbReference type="EMBL" id="EHL79719.1"/>
    </source>
</evidence>
<organism evidence="8 9">
    <name type="scientific">Bacillus smithii 7_3_47FAA</name>
    <dbReference type="NCBI Taxonomy" id="665952"/>
    <lineage>
        <taxon>Bacteria</taxon>
        <taxon>Bacillati</taxon>
        <taxon>Bacillota</taxon>
        <taxon>Bacilli</taxon>
        <taxon>Bacillales</taxon>
        <taxon>Bacillaceae</taxon>
        <taxon>Bacillus</taxon>
    </lineage>
</organism>
<dbReference type="Pfam" id="PF01276">
    <property type="entry name" value="OKR_DC_1"/>
    <property type="match status" value="1"/>
</dbReference>
<protein>
    <recommendedName>
        <fullName evidence="10">Orn/Lys/Arg decarboxylases family 1 pyridoxal-P attachment site domain-containing protein</fullName>
    </recommendedName>
</protein>
<dbReference type="InterPro" id="IPR015424">
    <property type="entry name" value="PyrdxlP-dep_Trfase"/>
</dbReference>
<comment type="cofactor">
    <cofactor evidence="1">
        <name>pyridoxal 5'-phosphate</name>
        <dbReference type="ChEBI" id="CHEBI:597326"/>
    </cofactor>
</comment>
<keyword evidence="3" id="KW-0210">Decarboxylase</keyword>
<dbReference type="Pfam" id="PF03711">
    <property type="entry name" value="OKR_DC_1_C"/>
    <property type="match status" value="1"/>
</dbReference>
<evidence type="ECO:0000256" key="5">
    <source>
        <dbReference type="ARBA" id="ARBA00023239"/>
    </source>
</evidence>
<gene>
    <name evidence="8" type="ORF">HMPREF1015_02820</name>
</gene>
<evidence type="ECO:0008006" key="10">
    <source>
        <dbReference type="Google" id="ProtNLM"/>
    </source>
</evidence>
<dbReference type="GO" id="GO:0016831">
    <property type="term" value="F:carboxy-lyase activity"/>
    <property type="evidence" value="ECO:0007669"/>
    <property type="project" value="UniProtKB-KW"/>
</dbReference>
<dbReference type="RefSeq" id="WP_003352339.1">
    <property type="nucleotide sequence ID" value="NZ_JH414739.1"/>
</dbReference>
<dbReference type="EMBL" id="ACWF01000003">
    <property type="protein sequence ID" value="EHL79719.1"/>
    <property type="molecule type" value="Genomic_DNA"/>
</dbReference>
<feature type="domain" description="Orn/Lys/Arg decarboxylases family 1 pyridoxal-P attachment site" evidence="6">
    <location>
        <begin position="7"/>
        <end position="291"/>
    </location>
</feature>
<dbReference type="Proteomes" id="UP000011747">
    <property type="component" value="Unassembled WGS sequence"/>
</dbReference>
<dbReference type="PANTHER" id="PTHR43277:SF3">
    <property type="entry name" value="DECARBOXYLASE, PUTATIVE-RELATED"/>
    <property type="match status" value="1"/>
</dbReference>
<evidence type="ECO:0000256" key="2">
    <source>
        <dbReference type="ARBA" id="ARBA00010671"/>
    </source>
</evidence>
<dbReference type="PATRIC" id="fig|665952.3.peg.75"/>
<dbReference type="SUPFAM" id="SSF53383">
    <property type="entry name" value="PLP-dependent transferases"/>
    <property type="match status" value="1"/>
</dbReference>
<evidence type="ECO:0000256" key="3">
    <source>
        <dbReference type="ARBA" id="ARBA00022793"/>
    </source>
</evidence>
<dbReference type="InterPro" id="IPR000310">
    <property type="entry name" value="Orn/Lys/Arg_deCO2ase_major_dom"/>
</dbReference>
<reference evidence="8 9" key="1">
    <citation type="submission" date="2011-09" db="EMBL/GenBank/DDBJ databases">
        <title>The Genome Sequence of Bacillus smithii 7_3_47FAA.</title>
        <authorList>
            <consortium name="The Broad Institute Genome Sequencing Platform"/>
            <person name="Earl A."/>
            <person name="Ward D."/>
            <person name="Feldgarden M."/>
            <person name="Gevers D."/>
            <person name="Daigneault M."/>
            <person name="Strauss J."/>
            <person name="Allen-Vercoe E."/>
            <person name="Young S.K."/>
            <person name="Zeng Q."/>
            <person name="Gargeya S."/>
            <person name="Fitzgerald M."/>
            <person name="Haas B."/>
            <person name="Abouelleil A."/>
            <person name="Alvarado L."/>
            <person name="Arachchi H.M."/>
            <person name="Berlin A."/>
            <person name="Brown A."/>
            <person name="Chapman S.B."/>
            <person name="Chen Z."/>
            <person name="Dunbar C."/>
            <person name="Freedman E."/>
            <person name="Gearin G."/>
            <person name="Goldberg J."/>
            <person name="Griggs A."/>
            <person name="Gujja S."/>
            <person name="Heiman D."/>
            <person name="Howarth C."/>
            <person name="Larson L."/>
            <person name="Lui A."/>
            <person name="MacDonald P.J.P."/>
            <person name="Montmayeur A."/>
            <person name="Murphy C."/>
            <person name="Neiman D."/>
            <person name="Pearson M."/>
            <person name="Priest M."/>
            <person name="Roberts A."/>
            <person name="Saif S."/>
            <person name="Shea T."/>
            <person name="Shenoy N."/>
            <person name="Sisk P."/>
            <person name="Stolte C."/>
            <person name="Sykes S."/>
            <person name="Wortman J."/>
            <person name="Nusbaum C."/>
            <person name="Birren B."/>
        </authorList>
    </citation>
    <scope>NUCLEOTIDE SEQUENCE [LARGE SCALE GENOMIC DNA]</scope>
    <source>
        <strain evidence="8 9">7_3_47FAA</strain>
    </source>
</reference>
<evidence type="ECO:0000259" key="7">
    <source>
        <dbReference type="Pfam" id="PF03711"/>
    </source>
</evidence>
<dbReference type="PANTHER" id="PTHR43277">
    <property type="entry name" value="ARGININE DECARBOXYLASE"/>
    <property type="match status" value="1"/>
</dbReference>
<dbReference type="InterPro" id="IPR015421">
    <property type="entry name" value="PyrdxlP-dep_Trfase_major"/>
</dbReference>
<name>G9QGQ6_9BACI</name>
<evidence type="ECO:0000313" key="9">
    <source>
        <dbReference type="Proteomes" id="UP000011747"/>
    </source>
</evidence>
<keyword evidence="5" id="KW-0456">Lyase</keyword>
<dbReference type="Gene3D" id="3.40.640.10">
    <property type="entry name" value="Type I PLP-dependent aspartate aminotransferase-like (Major domain)"/>
    <property type="match status" value="1"/>
</dbReference>
<dbReference type="Gene3D" id="3.90.105.10">
    <property type="entry name" value="Molybdopterin biosynthesis moea protein, domain 2"/>
    <property type="match status" value="1"/>
</dbReference>
<comment type="similarity">
    <text evidence="2">Belongs to the Orn/Lys/Arg decarboxylase class-I family.</text>
</comment>
<feature type="domain" description="Orn/Lys/Arg decarboxylase C-terminal" evidence="7">
    <location>
        <begin position="401"/>
        <end position="451"/>
    </location>
</feature>
<sequence>MEQEKMPIIDALIKHQQKRPVSFHVPGHKFGTVIGEIPDNFRTILSYDATEITGLDDFHSPEGAILEAQTLLTKLYGSKKSYFLVNGSTAGNLAMISSSFQKEDIVLVQRNCHKSIIHGLMLANIRPVFLEPEYDKKTKSPAGVSLDTLKLALERFPNAKGLILIYPSYYGVSYPIKELIDYAHQKDCIVLVDEAHGPHLVLGDPFPPSALSMGADMVVQSAHKMLPAMTMGSFFHVGTERPSLEKVEFYLSLFQSSSPSYPIMASLDAARQYLALIKEEDVAFTLEERERFVEWLQKEKDLQVAVSEFPYDPLKLIVRSPNSDGFQLKKDIETAGVFPELADPYQVLFTLPLLKEGNRIFYQQAKEAIARVTITERNVRPVELPALSHSKVSSVPVSFENWKEKDKRWVKLSEAEGSISAAMIIPYPPGIPLLMMGERVTKEKIDFIEELVARGAHIQGDHQLNEGFIAVY</sequence>
<keyword evidence="4" id="KW-0663">Pyridoxal phosphate</keyword>
<dbReference type="SUPFAM" id="SSF55904">
    <property type="entry name" value="Ornithine decarboxylase C-terminal domain"/>
    <property type="match status" value="1"/>
</dbReference>
<dbReference type="HOGENOM" id="CLU_025925_2_0_9"/>
<dbReference type="InterPro" id="IPR008286">
    <property type="entry name" value="Prn/Lys/Arg_de-COase_C"/>
</dbReference>
<accession>G9QGQ6</accession>
<keyword evidence="9" id="KW-1185">Reference proteome</keyword>
<proteinExistence type="inferred from homology"/>
<dbReference type="InterPro" id="IPR052357">
    <property type="entry name" value="Orn_Lys_Arg_decarboxylase-I"/>
</dbReference>
<evidence type="ECO:0000256" key="1">
    <source>
        <dbReference type="ARBA" id="ARBA00001933"/>
    </source>
</evidence>
<dbReference type="CDD" id="cd00615">
    <property type="entry name" value="Orn_deC_like"/>
    <property type="match status" value="1"/>
</dbReference>
<dbReference type="InterPro" id="IPR036633">
    <property type="entry name" value="Prn/Lys/Arg_de-COase_C_sf"/>
</dbReference>
<dbReference type="AlphaFoldDB" id="G9QGQ6"/>
<evidence type="ECO:0000259" key="6">
    <source>
        <dbReference type="Pfam" id="PF01276"/>
    </source>
</evidence>
<evidence type="ECO:0000256" key="4">
    <source>
        <dbReference type="ARBA" id="ARBA00022898"/>
    </source>
</evidence>